<dbReference type="Proteomes" id="UP000835052">
    <property type="component" value="Unassembled WGS sequence"/>
</dbReference>
<organism evidence="2 3">
    <name type="scientific">Caenorhabditis auriculariae</name>
    <dbReference type="NCBI Taxonomy" id="2777116"/>
    <lineage>
        <taxon>Eukaryota</taxon>
        <taxon>Metazoa</taxon>
        <taxon>Ecdysozoa</taxon>
        <taxon>Nematoda</taxon>
        <taxon>Chromadorea</taxon>
        <taxon>Rhabditida</taxon>
        <taxon>Rhabditina</taxon>
        <taxon>Rhabditomorpha</taxon>
        <taxon>Rhabditoidea</taxon>
        <taxon>Rhabditidae</taxon>
        <taxon>Peloderinae</taxon>
        <taxon>Caenorhabditis</taxon>
    </lineage>
</organism>
<feature type="region of interest" description="Disordered" evidence="1">
    <location>
        <begin position="302"/>
        <end position="351"/>
    </location>
</feature>
<reference evidence="2" key="1">
    <citation type="submission" date="2020-10" db="EMBL/GenBank/DDBJ databases">
        <authorList>
            <person name="Kikuchi T."/>
        </authorList>
    </citation>
    <scope>NUCLEOTIDE SEQUENCE</scope>
    <source>
        <strain evidence="2">NKZ352</strain>
    </source>
</reference>
<name>A0A8S1HES3_9PELO</name>
<keyword evidence="3" id="KW-1185">Reference proteome</keyword>
<gene>
    <name evidence="2" type="ORF">CAUJ_LOCUS8687</name>
</gene>
<sequence>MKSTPILATISSLTLQNCRCVDVLSGDSEELGCKCPTYHSSILQYAQRDFAEVNKADAATATILQWSKVTSFPPNKHVRTGLAKLKNCEEVRTRVQNILRCPKSGDSPQEINRNALYFFENLLEDAENVGKPKRKKCVEESVVLMPTALKTMLNVEKTTPHFFIHSSDLLAQLEAFDYQSNQKLMLIIPLSAEWDNKYDQKITNRVVEISQTASITIIPTIAYGTPTQSANILGTFQHWKKLENTQLKVVSPTSPVPSDQLNIMLLCTITDKGINASHQQWKLWADTVQLILPEVPKIDIIQPRNQPPAAPQRPQLPTSPAPNILSSQSGHHIKRREDTSSFCGGEVKKKK</sequence>
<accession>A0A8S1HES3</accession>
<dbReference type="AlphaFoldDB" id="A0A8S1HES3"/>
<comment type="caution">
    <text evidence="2">The sequence shown here is derived from an EMBL/GenBank/DDBJ whole genome shotgun (WGS) entry which is preliminary data.</text>
</comment>
<evidence type="ECO:0000313" key="2">
    <source>
        <dbReference type="EMBL" id="CAD6192768.1"/>
    </source>
</evidence>
<dbReference type="EMBL" id="CAJGYM010000030">
    <property type="protein sequence ID" value="CAD6192768.1"/>
    <property type="molecule type" value="Genomic_DNA"/>
</dbReference>
<evidence type="ECO:0000313" key="3">
    <source>
        <dbReference type="Proteomes" id="UP000835052"/>
    </source>
</evidence>
<protein>
    <submittedName>
        <fullName evidence="2">Uncharacterized protein</fullName>
    </submittedName>
</protein>
<proteinExistence type="predicted"/>
<evidence type="ECO:0000256" key="1">
    <source>
        <dbReference type="SAM" id="MobiDB-lite"/>
    </source>
</evidence>